<dbReference type="Gene3D" id="3.40.50.300">
    <property type="entry name" value="P-loop containing nucleotide triphosphate hydrolases"/>
    <property type="match status" value="1"/>
</dbReference>
<dbReference type="PANTHER" id="PTHR39206:SF1">
    <property type="entry name" value="SLL8004 PROTEIN"/>
    <property type="match status" value="1"/>
</dbReference>
<name>G2J9A9_9BURK</name>
<evidence type="ECO:0008006" key="3">
    <source>
        <dbReference type="Google" id="ProtNLM"/>
    </source>
</evidence>
<proteinExistence type="predicted"/>
<comment type="caution">
    <text evidence="1">The sequence shown here is derived from an EMBL/GenBank/DDBJ whole genome shotgun (WGS) entry which is preliminary data.</text>
</comment>
<dbReference type="SUPFAM" id="SSF52540">
    <property type="entry name" value="P-loop containing nucleoside triphosphate hydrolases"/>
    <property type="match status" value="1"/>
</dbReference>
<reference evidence="1 2" key="1">
    <citation type="submission" date="2011-08" db="EMBL/GenBank/DDBJ databases">
        <title>The genome of the obligate endobacterium of an arbuscular mycorrhizal fungus reveals an interphylum network of nutritional interactions.</title>
        <authorList>
            <person name="Ghignone S."/>
            <person name="Salvioli A."/>
            <person name="Anca I."/>
            <person name="Lumini E."/>
            <person name="Ortu G."/>
            <person name="Petiti L."/>
            <person name="Cruveiller S."/>
            <person name="Bianciotto V."/>
            <person name="Piffanelli P."/>
            <person name="Lanfranco L."/>
            <person name="Bonfante P."/>
        </authorList>
    </citation>
    <scope>NUCLEOTIDE SEQUENCE [LARGE SCALE GENOMIC DNA]</scope>
    <source>
        <strain evidence="1 2">BEG34</strain>
    </source>
</reference>
<gene>
    <name evidence="1" type="ORF">CAGGBEG34_220110</name>
</gene>
<evidence type="ECO:0000313" key="1">
    <source>
        <dbReference type="EMBL" id="CCD29356.1"/>
    </source>
</evidence>
<dbReference type="PANTHER" id="PTHR39206">
    <property type="entry name" value="SLL8004 PROTEIN"/>
    <property type="match status" value="1"/>
</dbReference>
<accession>G2J9A9</accession>
<dbReference type="AlphaFoldDB" id="G2J9A9"/>
<organism evidence="1 2">
    <name type="scientific">Candidatus Glomeribacter gigasporarum BEG34</name>
    <dbReference type="NCBI Taxonomy" id="1070319"/>
    <lineage>
        <taxon>Bacteria</taxon>
        <taxon>Pseudomonadati</taxon>
        <taxon>Pseudomonadota</taxon>
        <taxon>Betaproteobacteria</taxon>
        <taxon>Burkholderiales</taxon>
        <taxon>Burkholderiaceae</taxon>
        <taxon>Candidatus Glomeribacter</taxon>
    </lineage>
</organism>
<dbReference type="eggNOG" id="COG4185">
    <property type="taxonomic scope" value="Bacteria"/>
</dbReference>
<evidence type="ECO:0000313" key="2">
    <source>
        <dbReference type="Proteomes" id="UP000054051"/>
    </source>
</evidence>
<keyword evidence="2" id="KW-1185">Reference proteome</keyword>
<dbReference type="STRING" id="1070319.CAGGBEG34_220110"/>
<protein>
    <recommendedName>
        <fullName evidence="3">UDP-N-acetylglucosamine kinase</fullName>
    </recommendedName>
</protein>
<dbReference type="InterPro" id="IPR027417">
    <property type="entry name" value="P-loop_NTPase"/>
</dbReference>
<dbReference type="EMBL" id="CAFB01000039">
    <property type="protein sequence ID" value="CCD29356.1"/>
    <property type="molecule type" value="Genomic_DNA"/>
</dbReference>
<dbReference type="Proteomes" id="UP000054051">
    <property type="component" value="Unassembled WGS sequence"/>
</dbReference>
<sequence>MRCVICAGPNGSGKTSMITAIAGSEVFSPDFQLIKTKKFVNPDEIANSLKTEFELPEQKHARERLAQQQAIMERRCLIDARESFAFETVMSHPSRISEMLLLKQNNYYLRIYFVSTSDPNINVARVAHRVESQTTTGHDVEPKKVVQRYWRSLQLLPKAIETADEIFIFDNSIWGADHPIPQASITDRGSHCMNPCKRG</sequence>